<evidence type="ECO:0000313" key="4">
    <source>
        <dbReference type="Proteomes" id="UP001293593"/>
    </source>
</evidence>
<accession>A0AAE1MYT3</accession>
<dbReference type="Proteomes" id="UP001293593">
    <property type="component" value="Unassembled WGS sequence"/>
</dbReference>
<proteinExistence type="predicted"/>
<evidence type="ECO:0000256" key="1">
    <source>
        <dbReference type="SAM" id="SignalP"/>
    </source>
</evidence>
<dbReference type="PANTHER" id="PTHR31589">
    <property type="entry name" value="PROTEIN, PUTATIVE (DUF239)-RELATED-RELATED"/>
    <property type="match status" value="1"/>
</dbReference>
<evidence type="ECO:0000259" key="2">
    <source>
        <dbReference type="PROSITE" id="PS52045"/>
    </source>
</evidence>
<dbReference type="InterPro" id="IPR025521">
    <property type="entry name" value="Neprosin_propep"/>
</dbReference>
<keyword evidence="4" id="KW-1185">Reference proteome</keyword>
<name>A0AAE1MYT3_9FABA</name>
<dbReference type="InterPro" id="IPR053168">
    <property type="entry name" value="Glutamic_endopeptidase"/>
</dbReference>
<keyword evidence="1" id="KW-0732">Signal</keyword>
<feature type="chain" id="PRO_5041905085" description="Neprosin PEP catalytic domain-containing protein" evidence="1">
    <location>
        <begin position="30"/>
        <end position="419"/>
    </location>
</feature>
<dbReference type="EMBL" id="JAWXYG010000002">
    <property type="protein sequence ID" value="KAK4279838.1"/>
    <property type="molecule type" value="Genomic_DNA"/>
</dbReference>
<feature type="signal peptide" evidence="1">
    <location>
        <begin position="1"/>
        <end position="29"/>
    </location>
</feature>
<reference evidence="3" key="1">
    <citation type="submission" date="2023-10" db="EMBL/GenBank/DDBJ databases">
        <title>Chromosome-level genome of the transformable northern wattle, Acacia crassicarpa.</title>
        <authorList>
            <person name="Massaro I."/>
            <person name="Sinha N.R."/>
            <person name="Poethig S."/>
            <person name="Leichty A.R."/>
        </authorList>
    </citation>
    <scope>NUCLEOTIDE SEQUENCE</scope>
    <source>
        <strain evidence="3">Acra3RX</strain>
        <tissue evidence="3">Leaf</tissue>
    </source>
</reference>
<dbReference type="Pfam" id="PF03080">
    <property type="entry name" value="Neprosin"/>
    <property type="match status" value="1"/>
</dbReference>
<feature type="domain" description="Neprosin PEP catalytic" evidence="2">
    <location>
        <begin position="161"/>
        <end position="419"/>
    </location>
</feature>
<organism evidence="3 4">
    <name type="scientific">Acacia crassicarpa</name>
    <name type="common">northern wattle</name>
    <dbReference type="NCBI Taxonomy" id="499986"/>
    <lineage>
        <taxon>Eukaryota</taxon>
        <taxon>Viridiplantae</taxon>
        <taxon>Streptophyta</taxon>
        <taxon>Embryophyta</taxon>
        <taxon>Tracheophyta</taxon>
        <taxon>Spermatophyta</taxon>
        <taxon>Magnoliopsida</taxon>
        <taxon>eudicotyledons</taxon>
        <taxon>Gunneridae</taxon>
        <taxon>Pentapetalae</taxon>
        <taxon>rosids</taxon>
        <taxon>fabids</taxon>
        <taxon>Fabales</taxon>
        <taxon>Fabaceae</taxon>
        <taxon>Caesalpinioideae</taxon>
        <taxon>mimosoid clade</taxon>
        <taxon>Acacieae</taxon>
        <taxon>Acacia</taxon>
    </lineage>
</organism>
<gene>
    <name evidence="3" type="ORF">QN277_011550</name>
</gene>
<evidence type="ECO:0000313" key="3">
    <source>
        <dbReference type="EMBL" id="KAK4279838.1"/>
    </source>
</evidence>
<protein>
    <recommendedName>
        <fullName evidence="2">Neprosin PEP catalytic domain-containing protein</fullName>
    </recommendedName>
</protein>
<dbReference type="PANTHER" id="PTHR31589:SF220">
    <property type="entry name" value="NEPROSIN DOMAIN-CONTAINING PROTEIN"/>
    <property type="match status" value="1"/>
</dbReference>
<comment type="caution">
    <text evidence="3">The sequence shown here is derived from an EMBL/GenBank/DDBJ whole genome shotgun (WGS) entry which is preliminary data.</text>
</comment>
<dbReference type="Gene3D" id="3.90.1320.10">
    <property type="entry name" value="Outer-capsid protein sigma 3, large lobe"/>
    <property type="match status" value="1"/>
</dbReference>
<dbReference type="PROSITE" id="PS52045">
    <property type="entry name" value="NEPROSIN_PEP_CD"/>
    <property type="match status" value="1"/>
</dbReference>
<sequence>MAENLGIEKTFVANVFFWFLLISIQATNAGHKDGGFNQKLEVEKLLKKLNKPAVKSIKSPDGDIIDCVSILKQPAFDHPKLKNHKIKMRPSSYPKGGDDILEKVDMSSKSTPIVQLWHQSGSCPEGTIPIRRIKEEDILRANSIQQFGKKNFKSPPFRSYAKAQGSQEYATVYVRGDDRYYGGKATINTWNPSVQFGEFSVSQIWLLNDDDVANTNTIEAGWQVNPQLYGDNTTRLFTYWTDDNGKTSGCYDLLCSGFVQLDAGVAVGASITPLSIYGNQSAQAVMKLTIWKDIKNGDWWIQYGPEKVIGYWPSALFSQLSYNATVVEWGGEVINTRANGQNTATQMGSGHFPVEGYGKASFFANIKIVNDKNQMVSPNNILTSIDRPNCYDIKPDYSDDPKWASYFFFGGPGINPNCP</sequence>
<dbReference type="InterPro" id="IPR004314">
    <property type="entry name" value="Neprosin"/>
</dbReference>
<dbReference type="AlphaFoldDB" id="A0AAE1MYT3"/>
<dbReference type="Pfam" id="PF14365">
    <property type="entry name" value="Neprosin_AP"/>
    <property type="match status" value="1"/>
</dbReference>